<feature type="coiled-coil region" evidence="1">
    <location>
        <begin position="116"/>
        <end position="177"/>
    </location>
</feature>
<dbReference type="OrthoDB" id="123651at2759"/>
<reference evidence="3" key="1">
    <citation type="submission" date="2023-04" db="EMBL/GenBank/DDBJ databases">
        <title>Phytophthora fragariaefolia NBRC 109709.</title>
        <authorList>
            <person name="Ichikawa N."/>
            <person name="Sato H."/>
            <person name="Tonouchi N."/>
        </authorList>
    </citation>
    <scope>NUCLEOTIDE SEQUENCE</scope>
    <source>
        <strain evidence="3">NBRC 109709</strain>
    </source>
</reference>
<evidence type="ECO:0000256" key="1">
    <source>
        <dbReference type="SAM" id="Coils"/>
    </source>
</evidence>
<name>A0A9W6Y626_9STRA</name>
<evidence type="ECO:0000313" key="4">
    <source>
        <dbReference type="Proteomes" id="UP001165121"/>
    </source>
</evidence>
<evidence type="ECO:0000256" key="2">
    <source>
        <dbReference type="SAM" id="MobiDB-lite"/>
    </source>
</evidence>
<comment type="caution">
    <text evidence="3">The sequence shown here is derived from an EMBL/GenBank/DDBJ whole genome shotgun (WGS) entry which is preliminary data.</text>
</comment>
<dbReference type="AlphaFoldDB" id="A0A9W6Y626"/>
<dbReference type="Proteomes" id="UP001165121">
    <property type="component" value="Unassembled WGS sequence"/>
</dbReference>
<organism evidence="3 4">
    <name type="scientific">Phytophthora fragariaefolia</name>
    <dbReference type="NCBI Taxonomy" id="1490495"/>
    <lineage>
        <taxon>Eukaryota</taxon>
        <taxon>Sar</taxon>
        <taxon>Stramenopiles</taxon>
        <taxon>Oomycota</taxon>
        <taxon>Peronosporomycetes</taxon>
        <taxon>Peronosporales</taxon>
        <taxon>Peronosporaceae</taxon>
        <taxon>Phytophthora</taxon>
    </lineage>
</organism>
<proteinExistence type="predicted"/>
<evidence type="ECO:0000313" key="3">
    <source>
        <dbReference type="EMBL" id="GMF53344.1"/>
    </source>
</evidence>
<sequence length="402" mass="46061">MPTTLRANYEPPDSSELPLSTSMQGPFSEASTNGAKLDESLLLLFKEEGKQGWTDNGGIDVSMCLRGATVPNMNSNNHADNQSTTYPSILKDTAEAKRARRSAIEKKSRQRRQHILKRMREEVKYLENVYADVAAKKEARGLVQWSGLRSLSGIASMRELHQKYSELTLVAHALEEDQAALQRLLQEHEYFHKTVRRMSDERQAEDAFAIWDSGVPPCSSFRAKFRPLSMAEGYAFVRDSYAEIQKFTESENYKTTGASLMGWTDKRKYDPNCNQLQYGFTKQFPFENVERVFAETWDACLNGLKLEKLVFDCSSQSRFEVLQILNDNLVVVRRDYRLPMYSITFTSIQIIFRLQTPAGYILCLRTIGSPEIEAALESHERMFNVFHWYVLCGFVATAVQYH</sequence>
<feature type="compositionally biased region" description="Polar residues" evidence="2">
    <location>
        <begin position="17"/>
        <end position="32"/>
    </location>
</feature>
<accession>A0A9W6Y626</accession>
<feature type="region of interest" description="Disordered" evidence="2">
    <location>
        <begin position="1"/>
        <end position="32"/>
    </location>
</feature>
<protein>
    <submittedName>
        <fullName evidence="3">Unnamed protein product</fullName>
    </submittedName>
</protein>
<dbReference type="EMBL" id="BSXT01003264">
    <property type="protein sequence ID" value="GMF53344.1"/>
    <property type="molecule type" value="Genomic_DNA"/>
</dbReference>
<gene>
    <name evidence="3" type="ORF">Pfra01_002203200</name>
</gene>
<keyword evidence="1" id="KW-0175">Coiled coil</keyword>
<keyword evidence="4" id="KW-1185">Reference proteome</keyword>